<evidence type="ECO:0000313" key="2">
    <source>
        <dbReference type="EMBL" id="MBU3854869.1"/>
    </source>
</evidence>
<dbReference type="SMART" id="SM00331">
    <property type="entry name" value="PP2C_SIG"/>
    <property type="match status" value="1"/>
</dbReference>
<dbReference type="PANTHER" id="PTHR47992">
    <property type="entry name" value="PROTEIN PHOSPHATASE"/>
    <property type="match status" value="1"/>
</dbReference>
<dbReference type="InterPro" id="IPR015655">
    <property type="entry name" value="PP2C"/>
</dbReference>
<dbReference type="SMART" id="SM00332">
    <property type="entry name" value="PP2Cc"/>
    <property type="match status" value="1"/>
</dbReference>
<dbReference type="EMBL" id="JAHLFU010000294">
    <property type="protein sequence ID" value="MBU3854869.1"/>
    <property type="molecule type" value="Genomic_DNA"/>
</dbReference>
<dbReference type="InterPro" id="IPR036457">
    <property type="entry name" value="PPM-type-like_dom_sf"/>
</dbReference>
<dbReference type="AlphaFoldDB" id="A0A9E2P2D7"/>
<feature type="domain" description="PPM-type phosphatase" evidence="1">
    <location>
        <begin position="4"/>
        <end position="226"/>
    </location>
</feature>
<gene>
    <name evidence="2" type="ORF">H9789_13855</name>
</gene>
<accession>A0A9E2P2D7</accession>
<dbReference type="GO" id="GO:0004722">
    <property type="term" value="F:protein serine/threonine phosphatase activity"/>
    <property type="evidence" value="ECO:0007669"/>
    <property type="project" value="InterPro"/>
</dbReference>
<reference evidence="2" key="1">
    <citation type="journal article" date="2021" name="PeerJ">
        <title>Extensive microbial diversity within the chicken gut microbiome revealed by metagenomics and culture.</title>
        <authorList>
            <person name="Gilroy R."/>
            <person name="Ravi A."/>
            <person name="Getino M."/>
            <person name="Pursley I."/>
            <person name="Horton D.L."/>
            <person name="Alikhan N.F."/>
            <person name="Baker D."/>
            <person name="Gharbi K."/>
            <person name="Hall N."/>
            <person name="Watson M."/>
            <person name="Adriaenssens E.M."/>
            <person name="Foster-Nyarko E."/>
            <person name="Jarju S."/>
            <person name="Secka A."/>
            <person name="Antonio M."/>
            <person name="Oren A."/>
            <person name="Chaudhuri R.R."/>
            <person name="La Ragione R."/>
            <person name="Hildebrand F."/>
            <person name="Pallen M.J."/>
        </authorList>
    </citation>
    <scope>NUCLEOTIDE SEQUENCE</scope>
    <source>
        <strain evidence="2">G3-2149</strain>
    </source>
</reference>
<proteinExistence type="predicted"/>
<dbReference type="InterPro" id="IPR001932">
    <property type="entry name" value="PPM-type_phosphatase-like_dom"/>
</dbReference>
<dbReference type="CDD" id="cd00143">
    <property type="entry name" value="PP2Cc"/>
    <property type="match status" value="1"/>
</dbReference>
<name>A0A9E2P2D7_9BACT</name>
<dbReference type="PROSITE" id="PS51746">
    <property type="entry name" value="PPM_2"/>
    <property type="match status" value="1"/>
</dbReference>
<reference evidence="2" key="2">
    <citation type="submission" date="2021-04" db="EMBL/GenBank/DDBJ databases">
        <authorList>
            <person name="Gilroy R."/>
        </authorList>
    </citation>
    <scope>NUCLEOTIDE SEQUENCE</scope>
    <source>
        <strain evidence="2">G3-2149</strain>
    </source>
</reference>
<evidence type="ECO:0000313" key="3">
    <source>
        <dbReference type="Proteomes" id="UP000823865"/>
    </source>
</evidence>
<protein>
    <submittedName>
        <fullName evidence="2">Protein phosphatase 2C domain-containing protein</fullName>
    </submittedName>
</protein>
<sequence>MKIIYATISKTGKRPQNEDAVLVSDAPERERWTGIVCDGLGGHKGGEIASNTVITAFMNYWTDQEKQEDSKEKILYACASAFKELNAKANELHHLEMGTTLVMASIKQEQFTAVHVGDSRCYLFRKDSGLLFQTRDHTENSFGWEVINRCFFSYDPIKAYPDIMQFPVKSGDRILLCSDGVYKSMTPEALQALMEKHDTPEQIAEEIDRICQTESHDNYSAIVAFCK</sequence>
<dbReference type="SUPFAM" id="SSF81606">
    <property type="entry name" value="PP2C-like"/>
    <property type="match status" value="1"/>
</dbReference>
<evidence type="ECO:0000259" key="1">
    <source>
        <dbReference type="PROSITE" id="PS51746"/>
    </source>
</evidence>
<comment type="caution">
    <text evidence="2">The sequence shown here is derived from an EMBL/GenBank/DDBJ whole genome shotgun (WGS) entry which is preliminary data.</text>
</comment>
<organism evidence="2 3">
    <name type="scientific">Candidatus Paraprevotella stercoravium</name>
    <dbReference type="NCBI Taxonomy" id="2838725"/>
    <lineage>
        <taxon>Bacteria</taxon>
        <taxon>Pseudomonadati</taxon>
        <taxon>Bacteroidota</taxon>
        <taxon>Bacteroidia</taxon>
        <taxon>Bacteroidales</taxon>
        <taxon>Prevotellaceae</taxon>
        <taxon>Paraprevotella</taxon>
    </lineage>
</organism>
<dbReference type="Pfam" id="PF13672">
    <property type="entry name" value="PP2C_2"/>
    <property type="match status" value="1"/>
</dbReference>
<dbReference type="Gene3D" id="3.60.40.10">
    <property type="entry name" value="PPM-type phosphatase domain"/>
    <property type="match status" value="1"/>
</dbReference>
<dbReference type="Proteomes" id="UP000823865">
    <property type="component" value="Unassembled WGS sequence"/>
</dbReference>